<dbReference type="eggNOG" id="COG5341">
    <property type="taxonomic scope" value="Bacteria"/>
</dbReference>
<dbReference type="InterPro" id="IPR038690">
    <property type="entry name" value="NusG_2_sf"/>
</dbReference>
<dbReference type="Gene3D" id="2.60.320.10">
    <property type="entry name" value="N-utilization substance G protein NusG, insert domain"/>
    <property type="match status" value="1"/>
</dbReference>
<dbReference type="EMBL" id="AGRW01000045">
    <property type="protein sequence ID" value="EIC01885.1"/>
    <property type="molecule type" value="Genomic_DNA"/>
</dbReference>
<protein>
    <submittedName>
        <fullName evidence="1">Uncharacterized protein</fullName>
    </submittedName>
</protein>
<evidence type="ECO:0000313" key="1">
    <source>
        <dbReference type="EMBL" id="EIC01885.1"/>
    </source>
</evidence>
<accession>H7EKI0</accession>
<proteinExistence type="predicted"/>
<reference evidence="1 2" key="1">
    <citation type="submission" date="2011-09" db="EMBL/GenBank/DDBJ databases">
        <title>The draft genome of Treponema saccharophilum DSM 2985.</title>
        <authorList>
            <consortium name="US DOE Joint Genome Institute (JGI-PGF)"/>
            <person name="Lucas S."/>
            <person name="Copeland A."/>
            <person name="Lapidus A."/>
            <person name="Glavina del Rio T."/>
            <person name="Dalin E."/>
            <person name="Tice H."/>
            <person name="Bruce D."/>
            <person name="Goodwin L."/>
            <person name="Pitluck S."/>
            <person name="Peters L."/>
            <person name="Kyrpides N."/>
            <person name="Mavromatis K."/>
            <person name="Ivanova N."/>
            <person name="Markowitz V."/>
            <person name="Cheng J.-F."/>
            <person name="Hugenholtz P."/>
            <person name="Woyke T."/>
            <person name="Wu D."/>
            <person name="Gronow S."/>
            <person name="Wellnitz S."/>
            <person name="Brambilla E."/>
            <person name="Klenk H.-P."/>
            <person name="Eisen J.A."/>
        </authorList>
    </citation>
    <scope>NUCLEOTIDE SEQUENCE [LARGE SCALE GENOMIC DNA]</scope>
    <source>
        <strain evidence="1 2">DSM 2985</strain>
    </source>
</reference>
<organism evidence="1 2">
    <name type="scientific">Treponema saccharophilum DSM 2985</name>
    <dbReference type="NCBI Taxonomy" id="907348"/>
    <lineage>
        <taxon>Bacteria</taxon>
        <taxon>Pseudomonadati</taxon>
        <taxon>Spirochaetota</taxon>
        <taxon>Spirochaetia</taxon>
        <taxon>Spirochaetales</taxon>
        <taxon>Treponemataceae</taxon>
        <taxon>Treponema</taxon>
    </lineage>
</organism>
<dbReference type="OrthoDB" id="47603at2"/>
<dbReference type="STRING" id="907348.TresaDRAFT_1637"/>
<evidence type="ECO:0000313" key="2">
    <source>
        <dbReference type="Proteomes" id="UP000003571"/>
    </source>
</evidence>
<keyword evidence="2" id="KW-1185">Reference proteome</keyword>
<name>H7EKI0_9SPIR</name>
<dbReference type="Proteomes" id="UP000003571">
    <property type="component" value="Unassembled WGS sequence"/>
</dbReference>
<gene>
    <name evidence="1" type="ORF">TresaDRAFT_1637</name>
</gene>
<dbReference type="AlphaFoldDB" id="H7EKI0"/>
<dbReference type="Pfam" id="PF07009">
    <property type="entry name" value="NusG_II"/>
    <property type="match status" value="1"/>
</dbReference>
<comment type="caution">
    <text evidence="1">The sequence shown here is derived from an EMBL/GenBank/DDBJ whole genome shotgun (WGS) entry which is preliminary data.</text>
</comment>
<sequence length="115" mass="12680">MKRFRPLDFLVVLLVLATGIFLCAGTTFRKNAKVFVKAAGTEYEFPAGDDGIREVRGKNGMTKFEIRGGRIRILDSACPNKTCVHQGWASTLVCLPNDVIIQLEGGNEEYDALTN</sequence>
<dbReference type="PATRIC" id="fig|907348.3.peg.1398"/>
<dbReference type="RefSeq" id="WP_002704110.1">
    <property type="nucleotide sequence ID" value="NZ_AGRW01000045.1"/>
</dbReference>